<dbReference type="InterPro" id="IPR035706">
    <property type="entry name" value="AAA_9"/>
</dbReference>
<dbReference type="InterPro" id="IPR041228">
    <property type="entry name" value="Dynein_C"/>
</dbReference>
<keyword evidence="5" id="KW-0547">Nucleotide-binding</keyword>
<dbReference type="FunFam" id="1.20.920.30:FF:000005">
    <property type="entry name" value="Dynein, axonemal, heavy chain 2"/>
    <property type="match status" value="1"/>
</dbReference>
<dbReference type="FunFam" id="3.40.50.300:FF:002141">
    <property type="entry name" value="Dynein heavy chain"/>
    <property type="match status" value="1"/>
</dbReference>
<dbReference type="Pfam" id="PF17852">
    <property type="entry name" value="Dynein_AAA_lid"/>
    <property type="match status" value="1"/>
</dbReference>
<keyword evidence="13" id="KW-0206">Cytoskeleton</keyword>
<dbReference type="FunFam" id="3.40.50.300:FF:001328">
    <property type="entry name" value="Dynein heavy chain 6, axonemal"/>
    <property type="match status" value="1"/>
</dbReference>
<dbReference type="SUPFAM" id="SSF52540">
    <property type="entry name" value="P-loop containing nucleoside triphosphate hydrolases"/>
    <property type="match status" value="4"/>
</dbReference>
<dbReference type="Gene3D" id="3.20.180.20">
    <property type="entry name" value="Dynein heavy chain, N-terminal domain 2"/>
    <property type="match status" value="1"/>
</dbReference>
<dbReference type="InterPro" id="IPR004273">
    <property type="entry name" value="Dynein_heavy_D6_P-loop"/>
</dbReference>
<feature type="domain" description="Dynein heavy chain AAA 5 extension" evidence="23">
    <location>
        <begin position="1892"/>
        <end position="2025"/>
    </location>
</feature>
<evidence type="ECO:0000256" key="11">
    <source>
        <dbReference type="ARBA" id="ARBA00023069"/>
    </source>
</evidence>
<dbReference type="FunFam" id="1.10.287.2620:FF:000002">
    <property type="entry name" value="Dynein heavy chain 2, axonemal"/>
    <property type="match status" value="1"/>
</dbReference>
<dbReference type="InterPro" id="IPR043160">
    <property type="entry name" value="Dynein_C_barrel"/>
</dbReference>
<dbReference type="GO" id="GO:0060271">
    <property type="term" value="P:cilium assembly"/>
    <property type="evidence" value="ECO:0007669"/>
    <property type="project" value="UniProtKB-ARBA"/>
</dbReference>
<dbReference type="InterPro" id="IPR041466">
    <property type="entry name" value="Dynein_AAA5_ext"/>
</dbReference>
<feature type="coiled-coil region" evidence="15">
    <location>
        <begin position="775"/>
        <end position="806"/>
    </location>
</feature>
<dbReference type="InterPro" id="IPR041658">
    <property type="entry name" value="AAA_lid_11"/>
</dbReference>
<evidence type="ECO:0000256" key="3">
    <source>
        <dbReference type="ARBA" id="ARBA00022490"/>
    </source>
</evidence>
<name>A0AAX4PAW0_9CHLO</name>
<dbReference type="InterPro" id="IPR042222">
    <property type="entry name" value="Dynein_2_N"/>
</dbReference>
<dbReference type="GO" id="GO:0051959">
    <property type="term" value="F:dynein light intermediate chain binding"/>
    <property type="evidence" value="ECO:0007669"/>
    <property type="project" value="InterPro"/>
</dbReference>
<evidence type="ECO:0000256" key="14">
    <source>
        <dbReference type="ARBA" id="ARBA00023273"/>
    </source>
</evidence>
<gene>
    <name evidence="27" type="ORF">HKI87_07g48920</name>
</gene>
<dbReference type="GO" id="GO:0045505">
    <property type="term" value="F:dynein intermediate chain binding"/>
    <property type="evidence" value="ECO:0007669"/>
    <property type="project" value="InterPro"/>
</dbReference>
<accession>A0AAX4PAW0</accession>
<feature type="region of interest" description="Disordered" evidence="16">
    <location>
        <begin position="1"/>
        <end position="53"/>
    </location>
</feature>
<dbReference type="FunFam" id="1.10.8.1220:FF:000001">
    <property type="entry name" value="Dynein axonemal heavy chain 5"/>
    <property type="match status" value="1"/>
</dbReference>
<evidence type="ECO:0000256" key="8">
    <source>
        <dbReference type="ARBA" id="ARBA00022846"/>
    </source>
</evidence>
<comment type="similarity">
    <text evidence="2">Belongs to the dynein heavy chain family.</text>
</comment>
<dbReference type="InterPro" id="IPR042228">
    <property type="entry name" value="Dynein_linker_3"/>
</dbReference>
<evidence type="ECO:0000259" key="23">
    <source>
        <dbReference type="Pfam" id="PF17852"/>
    </source>
</evidence>
<keyword evidence="11" id="KW-0969">Cilium</keyword>
<dbReference type="FunFam" id="1.20.920.20:FF:000006">
    <property type="entry name" value="Dynein, axonemal, heavy chain 6"/>
    <property type="match status" value="1"/>
</dbReference>
<dbReference type="Gene3D" id="6.10.140.1060">
    <property type="match status" value="1"/>
</dbReference>
<dbReference type="EMBL" id="CP151507">
    <property type="protein sequence ID" value="WZN63344.1"/>
    <property type="molecule type" value="Genomic_DNA"/>
</dbReference>
<protein>
    <submittedName>
        <fullName evidence="27">Heavy chain of dynein</fullName>
    </submittedName>
</protein>
<keyword evidence="8" id="KW-0282">Flagellum</keyword>
<dbReference type="Gene3D" id="1.10.8.1220">
    <property type="match status" value="1"/>
</dbReference>
<dbReference type="Gene3D" id="1.10.8.720">
    <property type="entry name" value="Region D6 of dynein motor"/>
    <property type="match status" value="1"/>
</dbReference>
<dbReference type="Pfam" id="PF18199">
    <property type="entry name" value="Dynein_C"/>
    <property type="match status" value="1"/>
</dbReference>
<dbReference type="InterPro" id="IPR043157">
    <property type="entry name" value="Dynein_AAA1S"/>
</dbReference>
<dbReference type="GO" id="GO:0005874">
    <property type="term" value="C:microtubule"/>
    <property type="evidence" value="ECO:0007669"/>
    <property type="project" value="UniProtKB-KW"/>
</dbReference>
<evidence type="ECO:0000256" key="5">
    <source>
        <dbReference type="ARBA" id="ARBA00022741"/>
    </source>
</evidence>
<feature type="coiled-coil region" evidence="15">
    <location>
        <begin position="3202"/>
        <end position="3233"/>
    </location>
</feature>
<dbReference type="Pfam" id="PF12774">
    <property type="entry name" value="AAA_6"/>
    <property type="match status" value="1"/>
</dbReference>
<evidence type="ECO:0000256" key="1">
    <source>
        <dbReference type="ARBA" id="ARBA00004611"/>
    </source>
</evidence>
<dbReference type="InterPro" id="IPR026983">
    <property type="entry name" value="DHC"/>
</dbReference>
<keyword evidence="7" id="KW-0067">ATP-binding</keyword>
<evidence type="ECO:0000259" key="20">
    <source>
        <dbReference type="Pfam" id="PF12777"/>
    </source>
</evidence>
<dbReference type="GO" id="GO:0003341">
    <property type="term" value="P:cilium movement"/>
    <property type="evidence" value="ECO:0007669"/>
    <property type="project" value="UniProtKB-ARBA"/>
</dbReference>
<comment type="subcellular location">
    <subcellularLocation>
        <location evidence="1">Cytoplasm</location>
        <location evidence="1">Cytoskeleton</location>
        <location evidence="1">Flagellum axoneme</location>
    </subcellularLocation>
</comment>
<dbReference type="Gene3D" id="1.10.287.2620">
    <property type="match status" value="1"/>
</dbReference>
<evidence type="ECO:0000256" key="13">
    <source>
        <dbReference type="ARBA" id="ARBA00023212"/>
    </source>
</evidence>
<dbReference type="FunFam" id="1.10.8.710:FF:000004">
    <property type="entry name" value="Dynein axonemal heavy chain 6"/>
    <property type="match status" value="1"/>
</dbReference>
<dbReference type="FunFam" id="1.20.58.1120:FF:000001">
    <property type="entry name" value="dynein heavy chain 2, axonemal"/>
    <property type="match status" value="1"/>
</dbReference>
<evidence type="ECO:0000259" key="25">
    <source>
        <dbReference type="Pfam" id="PF18199"/>
    </source>
</evidence>
<feature type="domain" description="Dynein heavy chain AAA module D4" evidence="21">
    <location>
        <begin position="2387"/>
        <end position="2648"/>
    </location>
</feature>
<feature type="domain" description="Dynein heavy chain C-terminal" evidence="25">
    <location>
        <begin position="3794"/>
        <end position="4093"/>
    </location>
</feature>
<dbReference type="InterPro" id="IPR054354">
    <property type="entry name" value="DYNC2H1-like_lid"/>
</dbReference>
<dbReference type="InterPro" id="IPR035699">
    <property type="entry name" value="AAA_6"/>
</dbReference>
<dbReference type="InterPro" id="IPR027417">
    <property type="entry name" value="P-loop_NTPase"/>
</dbReference>
<keyword evidence="28" id="KW-1185">Reference proteome</keyword>
<evidence type="ECO:0000313" key="27">
    <source>
        <dbReference type="EMBL" id="WZN63344.1"/>
    </source>
</evidence>
<keyword evidence="12" id="KW-0505">Motor protein</keyword>
<dbReference type="FunFam" id="3.40.50.300:FF:000223">
    <property type="entry name" value="Dynein heavy chain 3, axonemal"/>
    <property type="match status" value="1"/>
</dbReference>
<dbReference type="FunFam" id="3.40.50.300:FF:000362">
    <property type="entry name" value="Dynein, axonemal, heavy chain 6"/>
    <property type="match status" value="1"/>
</dbReference>
<keyword evidence="10 15" id="KW-0175">Coiled coil</keyword>
<dbReference type="FunFam" id="3.40.50.300:FF:000063">
    <property type="entry name" value="dynein heavy chain 6, axonemal"/>
    <property type="match status" value="1"/>
</dbReference>
<evidence type="ECO:0000256" key="12">
    <source>
        <dbReference type="ARBA" id="ARBA00023175"/>
    </source>
</evidence>
<proteinExistence type="inferred from homology"/>
<evidence type="ECO:0000259" key="22">
    <source>
        <dbReference type="Pfam" id="PF12781"/>
    </source>
</evidence>
<feature type="domain" description="Dynein heavy chain AAA lid" evidence="24">
    <location>
        <begin position="3648"/>
        <end position="3786"/>
    </location>
</feature>
<keyword evidence="4" id="KW-0493">Microtubule</keyword>
<dbReference type="Pfam" id="PF12781">
    <property type="entry name" value="AAA_9"/>
    <property type="match status" value="1"/>
</dbReference>
<dbReference type="Proteomes" id="UP001472866">
    <property type="component" value="Chromosome 07"/>
</dbReference>
<dbReference type="Gene3D" id="3.40.50.300">
    <property type="entry name" value="P-loop containing nucleotide triphosphate hydrolases"/>
    <property type="match status" value="5"/>
</dbReference>
<dbReference type="InterPro" id="IPR024317">
    <property type="entry name" value="Dynein_heavy_chain_D4_dom"/>
</dbReference>
<evidence type="ECO:0000256" key="4">
    <source>
        <dbReference type="ARBA" id="ARBA00022701"/>
    </source>
</evidence>
<dbReference type="Gene3D" id="1.20.58.1120">
    <property type="match status" value="1"/>
</dbReference>
<dbReference type="FunFam" id="1.20.1270.280:FF:000001">
    <property type="entry name" value="dynein heavy chain 7, axonemal"/>
    <property type="match status" value="1"/>
</dbReference>
<dbReference type="Pfam" id="PF12777">
    <property type="entry name" value="MT"/>
    <property type="match status" value="1"/>
</dbReference>
<feature type="coiled-coil region" evidence="15">
    <location>
        <begin position="2668"/>
        <end position="2744"/>
    </location>
</feature>
<evidence type="ECO:0000256" key="9">
    <source>
        <dbReference type="ARBA" id="ARBA00023017"/>
    </source>
</evidence>
<evidence type="ECO:0000256" key="15">
    <source>
        <dbReference type="SAM" id="Coils"/>
    </source>
</evidence>
<keyword evidence="6" id="KW-0970">Cilium biogenesis/degradation</keyword>
<dbReference type="FunFam" id="3.20.180.20:FF:000003">
    <property type="entry name" value="Dynein heavy chain 12, axonemal"/>
    <property type="match status" value="1"/>
</dbReference>
<dbReference type="Gene3D" id="3.10.490.20">
    <property type="match status" value="1"/>
</dbReference>
<feature type="domain" description="Dynein heavy chain linker" evidence="18">
    <location>
        <begin position="864"/>
        <end position="1267"/>
    </location>
</feature>
<feature type="domain" description="Dynein 2 heavy chain 1 cytoplasmic ATPase lid" evidence="26">
    <location>
        <begin position="2232"/>
        <end position="2316"/>
    </location>
</feature>
<dbReference type="PANTHER" id="PTHR22878">
    <property type="entry name" value="DYNEIN HEAVY CHAIN 6, AXONEMAL-LIKE-RELATED"/>
    <property type="match status" value="1"/>
</dbReference>
<feature type="domain" description="Dynein heavy chain coiled coil stalk" evidence="20">
    <location>
        <begin position="2663"/>
        <end position="3008"/>
    </location>
</feature>
<dbReference type="GO" id="GO:0005858">
    <property type="term" value="C:axonemal dynein complex"/>
    <property type="evidence" value="ECO:0007669"/>
    <property type="project" value="UniProtKB-ARBA"/>
</dbReference>
<dbReference type="GO" id="GO:0005524">
    <property type="term" value="F:ATP binding"/>
    <property type="evidence" value="ECO:0007669"/>
    <property type="project" value="UniProtKB-KW"/>
</dbReference>
<evidence type="ECO:0000256" key="2">
    <source>
        <dbReference type="ARBA" id="ARBA00008887"/>
    </source>
</evidence>
<evidence type="ECO:0000259" key="26">
    <source>
        <dbReference type="Pfam" id="PF22597"/>
    </source>
</evidence>
<evidence type="ECO:0000259" key="21">
    <source>
        <dbReference type="Pfam" id="PF12780"/>
    </source>
</evidence>
<organism evidence="27 28">
    <name type="scientific">Chloropicon roscoffensis</name>
    <dbReference type="NCBI Taxonomy" id="1461544"/>
    <lineage>
        <taxon>Eukaryota</taxon>
        <taxon>Viridiplantae</taxon>
        <taxon>Chlorophyta</taxon>
        <taxon>Chloropicophyceae</taxon>
        <taxon>Chloropicales</taxon>
        <taxon>Chloropicaceae</taxon>
        <taxon>Chloropicon</taxon>
    </lineage>
</organism>
<keyword evidence="14" id="KW-0966">Cell projection</keyword>
<dbReference type="Pfam" id="PF18198">
    <property type="entry name" value="AAA_lid_11"/>
    <property type="match status" value="1"/>
</dbReference>
<keyword evidence="9" id="KW-0243">Dynein</keyword>
<dbReference type="Pfam" id="PF12780">
    <property type="entry name" value="AAA_8"/>
    <property type="match status" value="1"/>
</dbReference>
<dbReference type="Gene3D" id="1.10.8.710">
    <property type="match status" value="1"/>
</dbReference>
<dbReference type="Pfam" id="PF22597">
    <property type="entry name" value="DYN_lid"/>
    <property type="match status" value="1"/>
</dbReference>
<feature type="domain" description="Dynein heavy chain hydrolytic ATP-binding dynein motor region" evidence="19">
    <location>
        <begin position="1402"/>
        <end position="1728"/>
    </location>
</feature>
<dbReference type="InterPro" id="IPR042219">
    <property type="entry name" value="AAA_lid_11_sf"/>
</dbReference>
<evidence type="ECO:0000259" key="24">
    <source>
        <dbReference type="Pfam" id="PF18198"/>
    </source>
</evidence>
<dbReference type="Pfam" id="PF12775">
    <property type="entry name" value="AAA_7"/>
    <property type="match status" value="1"/>
</dbReference>
<dbReference type="GO" id="GO:0008569">
    <property type="term" value="F:minus-end-directed microtubule motor activity"/>
    <property type="evidence" value="ECO:0007669"/>
    <property type="project" value="InterPro"/>
</dbReference>
<evidence type="ECO:0000256" key="7">
    <source>
        <dbReference type="ARBA" id="ARBA00022840"/>
    </source>
</evidence>
<keyword evidence="3" id="KW-0963">Cytoplasm</keyword>
<dbReference type="InterPro" id="IPR024743">
    <property type="entry name" value="Dynein_HC_stalk"/>
</dbReference>
<dbReference type="Gene3D" id="1.10.472.130">
    <property type="match status" value="1"/>
</dbReference>
<feature type="domain" description="Dynein heavy chain ATP-binding dynein motor region" evidence="22">
    <location>
        <begin position="3037"/>
        <end position="3258"/>
    </location>
</feature>
<dbReference type="FunFam" id="1.20.140.100:FF:000004">
    <property type="entry name" value="Dynein axonemal heavy chain 6"/>
    <property type="match status" value="1"/>
</dbReference>
<dbReference type="Pfam" id="PF08393">
    <property type="entry name" value="DHC_N2"/>
    <property type="match status" value="1"/>
</dbReference>
<reference evidence="27 28" key="1">
    <citation type="submission" date="2024-03" db="EMBL/GenBank/DDBJ databases">
        <title>Complete genome sequence of the green alga Chloropicon roscoffensis RCC1871.</title>
        <authorList>
            <person name="Lemieux C."/>
            <person name="Pombert J.-F."/>
            <person name="Otis C."/>
            <person name="Turmel M."/>
        </authorList>
    </citation>
    <scope>NUCLEOTIDE SEQUENCE [LARGE SCALE GENOMIC DNA]</scope>
    <source>
        <strain evidence="27 28">RCC1871</strain>
    </source>
</reference>
<evidence type="ECO:0000259" key="17">
    <source>
        <dbReference type="Pfam" id="PF03028"/>
    </source>
</evidence>
<dbReference type="Pfam" id="PF03028">
    <property type="entry name" value="Dynein_heavy"/>
    <property type="match status" value="1"/>
</dbReference>
<evidence type="ECO:0000259" key="18">
    <source>
        <dbReference type="Pfam" id="PF08393"/>
    </source>
</evidence>
<evidence type="ECO:0000313" key="28">
    <source>
        <dbReference type="Proteomes" id="UP001472866"/>
    </source>
</evidence>
<dbReference type="FunFam" id="1.10.8.720:FF:000001">
    <property type="entry name" value="dynein heavy chain 7, axonemal"/>
    <property type="match status" value="1"/>
</dbReference>
<evidence type="ECO:0000256" key="6">
    <source>
        <dbReference type="ARBA" id="ARBA00022794"/>
    </source>
</evidence>
<dbReference type="FunFam" id="3.10.490.20:FF:000001">
    <property type="entry name" value="dynein heavy chain 7, axonemal"/>
    <property type="match status" value="1"/>
</dbReference>
<evidence type="ECO:0000256" key="10">
    <source>
        <dbReference type="ARBA" id="ARBA00023054"/>
    </source>
</evidence>
<feature type="coiled-coil region" evidence="15">
    <location>
        <begin position="2893"/>
        <end position="2941"/>
    </location>
</feature>
<evidence type="ECO:0000256" key="16">
    <source>
        <dbReference type="SAM" id="MobiDB-lite"/>
    </source>
</evidence>
<dbReference type="InterPro" id="IPR013602">
    <property type="entry name" value="Dynein_heavy_linker"/>
</dbReference>
<sequence length="4098" mass="466925">MVTASPTKNVRPAKGGFRPKARFGLKPKEAPENGASGNGVHHKQENGDANGANGAVHDDVGALHGVMSPSEPKVMIPYKTKPGEVPRQVQIERKKRLFALQDISKLLGQKDVDLSDNSLPGSEAQLSKKLKIETFDNTTYETRNQKEWCPQDKTSTSGSTRATALRVDEDGFIEWVACSVVDTNEAENTYLVRYDGSDEDVWQPRMYICFKAEDPFLFANRVEESFKQRELAKLQLRYNFFIDNMPTEDIPPLTNEQVNRVLVYALNSKKLKDKLMDTSQLINEVNIDFARTMNKLIFDKINKRDEKVKDSSILSIEDKFPIDVTAKVRESGTFPIPLYDFPDQFSEFSFHTFLTKPEVISAIVKVKSEGLKIQKMNIFNIHYTKSSKLQEFEQAQGQATDQVSNQVKDTWILTLKNLIRSSFKDVGKGWFNLNEQNQETYEFSKLKKFLRVIRFMMEDTLRILVESSYERFVTFIEAECNCTVDIVSPATVVVEKSSEKKRKVPLFSIELAMDMEKFCFHYSTPLDKFLSAILKVFEQGVTSLQGIPSIEPSIMENLFWGSIPILNAVHPMEPKVVSARDALEKTVKFSLVALESYLKQYEKYNELLELDVNQFCTDLSEREDINLDLLKKTITESEEYLAHLKSSIPSSIVVGSYMVHTNKVREFLISKQSELIAKVKDVVVEIPKKRVREICQKYEDIDRKLKVKTQKPEDVDDMRRLMETVPSKNAELREEIQSLNEYYACLHDMRYNLSESDSQSKFVGSFWGVKIERLLQTTTENMDKDQERYEEEMDEEQESFQATIETLTDTVEKFSQYTDLSKVDYVYDDVQQITQQLKKAQDDANLFNMREGLFQKPITDYSHLQKVTTQFEPFQSLWKYAAAWKSWENEWMTGIFIKLDPEEVDKSVNMSVKSLHKTAKAFTNKGLDKCAENCNTTKAKIEDFMKYVPMIAALRNPGMRDRHWEQIGEEIKQELNPDESFTLKAGLEMGIMDHEERIIKIADVAGKEFSIEQALNKMQDEWSTVELELKEYRETGTYVVKVDEVIIQQLDDHIVMSQSMSFSPYKKPFEERITNWEQQLSLVSEVIDEWIQLQRQWMYLEPIFNSEDIQHQLPLESKRFSSVDRMWRKTLQQAYMTPHILTMCSSQKLLESYIESNKMLDSVQKGLADYLETKRLAFARFFFLSNDELLQILSQTKNPLAVQPHLRKCFEAISTLDFADDLEISAMTSGEGERIPFDKSMYPKGNVENWLGEVEERMKASVRMQTEVSIFDYAEKERTQWVRDWPAMVVLSGSAIHWSQGVEKGIKESSLKEFQEKSLAELYDMTALVRGKLSKLERMTLGALITIDVHARDVVQGLVDGNIGAITDFEWVSQLRYYWKERDGTTGQAECWVEMVQASICYGYEYLGNSPRLVITPLTDRCYMTLMSAMHINLGGAPAGPAGTGKTETTKDLAKAMAKQCVVFNCSDGLDYIAMGKFFKGLASSGAWACFDEFNRIDLEVLSVIAQQILTIQLAIQQKVQRFIFEDTEIGLNTACNVYITMNPGYAGRSELPDNLKALFRPCAMMVPDYSLIGEICLYSFGYQNAKALAKKMVATFKLCSEQLSSQDHYDYGMRAVKSVITAAGNLKRDYPEDDEEVLLLRGLKDVNVPKFLSHDLPLFDGIISDLFPGVQQPKIEHDKLIGAIHESCRDLGLQPVDSFVSKIIQLYETTLVRHGLMLVGPTMGGKTSNWKSLSRAMTKLAGVGDFQKVRVYPLNPKSITMGQLYGEFDDNTHEWTDGVLACYMRECSEDTKPDKKWIMFDGPVDAIWIENMNTVLDDNKKLCLVSGEIIQLSSAMTMMFEVEDLAVASPATVSRCGMIYVEPTTMGFTPLLDSWIETLPEFAACKGEEMKQIFLAIVPDCIYMVRKQIKETVTTTDNNLVTSIFKIMSSMLKPFIRNEGDDPLTEEVLNQIKEMAVPYFIFSIVWSVGCSCDAKGRVAFDKYFREKVGANKALISETAMMPTDKSVYHWCWDQDQMKWVGWMDTIPEFKADPDMPFAEMVIPTIDTVRYGYVVNTLARDNRHILCVGDTGTGKTLIVSNRLMTGMPKEYIPIFMTFSARTSANQTQDQIDARMEKRRKGVFGPPTGKKYVFFIDDLNMPLREKYFAQPPIEVVRQWMDYSGWYDRKPPCAFRQLIDMQFIAAMGPPGGGRNPVTNRLLRHFNFISFTDMAEETLCRIFETILSSFVSKYFGNLSSLVHPIITSTVEMYNTVRTELLPTPSKSHYTFNLRDLGKVFQGTMRANPKAISDEAGFICLWLHELQRVFKDRLINNEDREWFLELQKKHVKQHMNMEWEDTVQTESLIFGDYFIPGADPQIYQQITDMDKLINVINEYLEDYNSVSNAPMNLVMFLDAIEHVSRVCRVIGLPLGNALLLGVGGSGRQSLTKLAASIEDYQLFQIEISKQYGQNEWRDDLKTVLKKAGMDGENVVFLFTDTQIVKESFLEDINNILNSGEVPNLWGTDDQEQINGAMRPLMQQQGIQQITKPAIASFFTNRVRSNLHVVLCFSPVGDVFRQRLRMFPALVNCCTIDWFAEWPREALASVCKYFMTDVELGEGENNLLEGVVNACVYIHQSVEHKSKKYLDELRRHNYVTPTSYLELLGTFLKVLGEKKDELGTVKTRLSVGLDKLNNTTKEVEKMKEDLRELQPVLVKTQKEVDEIMIVITKDKKEADETKKVVTEQEAEANEQAATAKAIKDDAEADLAKALPALDAALESLKNLSRADIVEVKALKNPPEGVRLVMEATCIMFEEKPKMVADPNRMGKKIPDYWENATKLLADPTRFLTMLTEFDKDNIKNSVITKIEPYMNNESFTPEAVARVNKACTSICMWARAMYTYHQIALQVEPKRAALKEAEAAAARAASTLAEAQASLREVEEKIAKLEADYDKAVAKQDELAKQVSDCKVKLDRAEKLIGGLGGERVRWTETVETLAKALINVIGDAVVSSGVIGYSGPFTPMYRQELVKEWNEALDKFGIPHTEGTNIISCLQDPVKVRSWNIAGLPSDAQSTENAIILSKARRWPLMIDPQGQANNWIKNMEKDRGLDVIKLSEKDYLRTLENGVRFGRAVLLENIGEELEAALEPLLLKQVFKDGSNDVIKIGDNVIPYHADFSFYMTTKLRNPHYSPEISVKVSILNFLVTPEGLEDQLLGIVVTQERPDLAEMKNQLVVSNAKMKKELKEIEDKILFLLSNSQGNILDDEELIDTLAKSKVTSNEISAKVQEAEKTEKEIDATRELYRPVAIRASLLFFCISDLALMDPMYQYSLTWYIDLFIRGIAASEASEDIEVRGRNLNDYFTLSLYNNICRSLFEAHKLLFSFTLSIKILKHRGLIDDHDWRFLLSGATSEDKSRPNPAPEWLTDPNWNEIVNLSKLPNFEGFADDFVANIGVYKTLFDSNDAHRQEFSPMFQEKLSPFQRLCVLKCIRADKVVLAIQDFISKEMGQQFIEPPAFDLGVCYKESQNLVPLIFVLSSGADPMADLLKFADEMKFSRKFDKVSLGQGQGAKAEKLLSNGMERGLWVCLQNCHLAGSWMPSLERILETTDPKTVHKDFRLWLTSMPSDKFPVLILQNGVKMTLEPPKGLKSNLTRSYNRITDGYVSECSKPNEFRKLMFGLCLFHAVIQDRRKFGPLGWNIRYGFTDGDLKVCQTQMKMFLSDYDEIPYRVLRFMCSEINYGGRVTDDKDRRLINNLLESFINENVLMEGYQFSDSGVYKVAEGETIKDYQDYIKGLPIVPNPEIFGLHENADITCDLGETNSLFATVLSIQPRVGGGTGLSREEVVSKLAQEILDKTPPVFDTDEVYKKYPTRHDESMNTVLNQECLRYNSLLAIMKVSLQNGIKALKGLVVMSPDLEAVTSNLFDNIVPELWAGKAYPSLKPLSSWVTDLIERVTFIQNWIEKGNPACYWISGFFFPQAFLTGTLQNFARKMLFSIDTVSFSFRVMDTLTDAVPDGPTDGCYIRGLYLEGGRWDYAAHVLDESRPKELYTEMPIIWLKPEQNRIKQEFGIYSTPVYKTLTRAGTLSTTGHNSNFVLFIEVPSDKPQSHWINRGVGLFTALAY</sequence>
<dbReference type="Gene3D" id="1.20.1270.280">
    <property type="match status" value="1"/>
</dbReference>
<feature type="domain" description="Dynein heavy chain region D6 P-loop" evidence="17">
    <location>
        <begin position="3504"/>
        <end position="3616"/>
    </location>
</feature>
<dbReference type="PANTHER" id="PTHR22878:SF73">
    <property type="entry name" value="DYNEIN AXONEMAL HEAVY CHAIN 1"/>
    <property type="match status" value="1"/>
</dbReference>
<dbReference type="Gene3D" id="1.20.140.100">
    <property type="entry name" value="Dynein heavy chain, N-terminal domain 2"/>
    <property type="match status" value="1"/>
</dbReference>
<evidence type="ECO:0000259" key="19">
    <source>
        <dbReference type="Pfam" id="PF12774"/>
    </source>
</evidence>
<dbReference type="Gene3D" id="1.20.920.20">
    <property type="match status" value="1"/>
</dbReference>
<dbReference type="Gene3D" id="1.20.920.30">
    <property type="match status" value="1"/>
</dbReference>